<dbReference type="GO" id="GO:0006281">
    <property type="term" value="P:DNA repair"/>
    <property type="evidence" value="ECO:0007669"/>
    <property type="project" value="UniProtKB-KW"/>
</dbReference>
<dbReference type="Pfam" id="PF13086">
    <property type="entry name" value="AAA_11"/>
    <property type="match status" value="1"/>
</dbReference>
<comment type="similarity">
    <text evidence="3">Belongs to the DNA2/NAM7 helicase family.</text>
</comment>
<dbReference type="OrthoDB" id="6513042at2759"/>
<evidence type="ECO:0000313" key="28">
    <source>
        <dbReference type="Proteomes" id="UP000054007"/>
    </source>
</evidence>
<comment type="subcellular location">
    <subcellularLocation>
        <location evidence="2">Nucleus</location>
    </subcellularLocation>
</comment>
<dbReference type="GO" id="GO:0051539">
    <property type="term" value="F:4 iron, 4 sulfur cluster binding"/>
    <property type="evidence" value="ECO:0007669"/>
    <property type="project" value="UniProtKB-KW"/>
</dbReference>
<evidence type="ECO:0000259" key="25">
    <source>
        <dbReference type="Pfam" id="PF13086"/>
    </source>
</evidence>
<dbReference type="GO" id="GO:0005634">
    <property type="term" value="C:nucleus"/>
    <property type="evidence" value="ECO:0007669"/>
    <property type="project" value="UniProtKB-SubCell"/>
</dbReference>
<keyword evidence="10" id="KW-0547">Nucleotide-binding</keyword>
<feature type="domain" description="DNA replication factor Dna2 N-terminal" evidence="24">
    <location>
        <begin position="110"/>
        <end position="321"/>
    </location>
</feature>
<sequence length="1124" mass="126005">MDTPDYSHLLDGVDDWDIDFLTPKRSPTKKKLKRPCERRDDIEDFSHLLDGVEDWDVDFLSPKRTPSKKGPKIIPRAYKGQTVTRCAVHKVDVKSVSGRSEKHLVVEVVSNRERRSVVLRDDWTETDVRQGDIINVLGDFVSLKTSSSTLTSTIAITTAENMLILHPDTLITATALSNASYCRRRPLLSGLVHASSDVTPSLVWGNILHFVMQAALVEERWDNVWMEDKIREVVNANLPSLLALNTSVDEAVREVTARSKGLQAFSRKYISPEPKPEANLTNTRATRNSESQLAITRVLDIEEDIWCPSHGIKGKIDATVETTISELPSPTADRIVTKGPKPFEVKTGRAIAGMEHRAQTMLYTVLAEKRYGLDVTSGLLYYTQSEEVVQVPVGRHELRGLIIYRNEMASYMSRRSTAPLDRSGSKVPFLPPTIDDERQCNRCYVLDTCMLYRKAVEEIEDSSSPIHEIYHIKTEHLTPVHTKFFKDWEHLIAMEESELGRFRKEIWTLSAAEREEKGRCFASMIIDSTYAEPESGIHALDNKFHQVTYKFKRSSQFLGNGSLISGFINVGDPITVSVEPHLIALSRGFVLELHPDAVVVGVDHELSPETLHERLHRFGAWPYGEIIFRIDKDELFGGLSRIRENLANLFYAEGDSKRRDAIVDLVPPRFSDVEMPLKAARPVDSLNENQRLAVNKVLSAEDYALILGMPGTGKTTVIGALIRVLTNMGKSVLLTSYTHSAVDTILLKLKDGVDFSVLRLGNVDKVHPDVRCMTPAAKRPPRTLEELERQVMTPLVVATTCLSLDQYLTSVKVRNTKARKGGLDVSLFRRLADAHPAAVVELSSQYRMNEDIMHLSNRLIYSDRLKCGSEEVARKALHLPSHAFLDSLHGDKIACHSKGCWLRHLMSESCKAVFVDTDLASAPDSRVGDLVQNEGEASLVAQTVNTLLRSGLKPDQIGVISLYRQQLKVIGQKLNHPEGLEMLTADRSQGRDKDCIVISMVRSNDDGYVGELVKDWRRINVSFTRAKAKLIIFGSRKTLSQEALLNEFCELMETRNWILRLPPGALDAHVHAFQGMTPKRARVGDEPDSAPLTPSRPAKKQKGISLDALARSRPLLKDLMNDIE</sequence>
<feature type="domain" description="DNA2/NAM7 helicase-like C-terminal" evidence="26">
    <location>
        <begin position="823"/>
        <end position="1036"/>
    </location>
</feature>
<dbReference type="PANTHER" id="PTHR43788:SF8">
    <property type="entry name" value="DNA-BINDING PROTEIN SMUBP-2"/>
    <property type="match status" value="1"/>
</dbReference>
<reference evidence="27 28" key="1">
    <citation type="journal article" date="2015" name="Fungal Genet. Biol.">
        <title>Evolution of novel wood decay mechanisms in Agaricales revealed by the genome sequences of Fistulina hepatica and Cylindrobasidium torrendii.</title>
        <authorList>
            <person name="Floudas D."/>
            <person name="Held B.W."/>
            <person name="Riley R."/>
            <person name="Nagy L.G."/>
            <person name="Koehler G."/>
            <person name="Ransdell A.S."/>
            <person name="Younus H."/>
            <person name="Chow J."/>
            <person name="Chiniquy J."/>
            <person name="Lipzen A."/>
            <person name="Tritt A."/>
            <person name="Sun H."/>
            <person name="Haridas S."/>
            <person name="LaButti K."/>
            <person name="Ohm R.A."/>
            <person name="Kues U."/>
            <person name="Blanchette R.A."/>
            <person name="Grigoriev I.V."/>
            <person name="Minto R.E."/>
            <person name="Hibbett D.S."/>
        </authorList>
    </citation>
    <scope>NUCLEOTIDE SEQUENCE [LARGE SCALE GENOMIC DNA]</scope>
    <source>
        <strain evidence="27 28">FP15055 ss-10</strain>
    </source>
</reference>
<dbReference type="InterPro" id="IPR011604">
    <property type="entry name" value="PDDEXK-like_dom_sf"/>
</dbReference>
<keyword evidence="15" id="KW-0067">ATP-binding</keyword>
<dbReference type="InterPro" id="IPR041679">
    <property type="entry name" value="DNA2/NAM7-like_C"/>
</dbReference>
<evidence type="ECO:0000256" key="5">
    <source>
        <dbReference type="ARBA" id="ARBA00021516"/>
    </source>
</evidence>
<dbReference type="PANTHER" id="PTHR43788">
    <property type="entry name" value="DNA2/NAM7 HELICASE FAMILY MEMBER"/>
    <property type="match status" value="1"/>
</dbReference>
<dbReference type="GO" id="GO:0006260">
    <property type="term" value="P:DNA replication"/>
    <property type="evidence" value="ECO:0007669"/>
    <property type="project" value="UniProtKB-KW"/>
</dbReference>
<dbReference type="AlphaFoldDB" id="A0A0D7BBF9"/>
<evidence type="ECO:0000256" key="4">
    <source>
        <dbReference type="ARBA" id="ARBA00012551"/>
    </source>
</evidence>
<evidence type="ECO:0000256" key="22">
    <source>
        <dbReference type="ARBA" id="ARBA00047995"/>
    </source>
</evidence>
<evidence type="ECO:0000256" key="17">
    <source>
        <dbReference type="ARBA" id="ARBA00023014"/>
    </source>
</evidence>
<comment type="cofactor">
    <cofactor evidence="1">
        <name>[4Fe-4S] cluster</name>
        <dbReference type="ChEBI" id="CHEBI:49883"/>
    </cofactor>
</comment>
<evidence type="ECO:0000259" key="24">
    <source>
        <dbReference type="Pfam" id="PF08696"/>
    </source>
</evidence>
<evidence type="ECO:0000256" key="10">
    <source>
        <dbReference type="ARBA" id="ARBA00022741"/>
    </source>
</evidence>
<dbReference type="InterPro" id="IPR047187">
    <property type="entry name" value="SF1_C_Upf1"/>
</dbReference>
<organism evidence="27 28">
    <name type="scientific">Cylindrobasidium torrendii FP15055 ss-10</name>
    <dbReference type="NCBI Taxonomy" id="1314674"/>
    <lineage>
        <taxon>Eukaryota</taxon>
        <taxon>Fungi</taxon>
        <taxon>Dikarya</taxon>
        <taxon>Basidiomycota</taxon>
        <taxon>Agaricomycotina</taxon>
        <taxon>Agaricomycetes</taxon>
        <taxon>Agaricomycetidae</taxon>
        <taxon>Agaricales</taxon>
        <taxon>Marasmiineae</taxon>
        <taxon>Physalacriaceae</taxon>
        <taxon>Cylindrobasidium</taxon>
    </lineage>
</organism>
<gene>
    <name evidence="27" type="ORF">CYLTODRAFT_353062</name>
</gene>
<evidence type="ECO:0000256" key="18">
    <source>
        <dbReference type="ARBA" id="ARBA00023125"/>
    </source>
</evidence>
<dbReference type="GO" id="GO:0003677">
    <property type="term" value="F:DNA binding"/>
    <property type="evidence" value="ECO:0007669"/>
    <property type="project" value="UniProtKB-KW"/>
</dbReference>
<dbReference type="InterPro" id="IPR041677">
    <property type="entry name" value="DNA2/NAM7_AAA_11"/>
</dbReference>
<dbReference type="InterPro" id="IPR014808">
    <property type="entry name" value="DNA_replication_fac_Dna2_N"/>
</dbReference>
<evidence type="ECO:0000256" key="20">
    <source>
        <dbReference type="ARBA" id="ARBA00023242"/>
    </source>
</evidence>
<dbReference type="STRING" id="1314674.A0A0D7BBF9"/>
<keyword evidence="14" id="KW-0347">Helicase</keyword>
<dbReference type="EMBL" id="KN880524">
    <property type="protein sequence ID" value="KIY67509.1"/>
    <property type="molecule type" value="Genomic_DNA"/>
</dbReference>
<feature type="region of interest" description="Disordered" evidence="23">
    <location>
        <begin position="1078"/>
        <end position="1104"/>
    </location>
</feature>
<dbReference type="GO" id="GO:0004519">
    <property type="term" value="F:endonuclease activity"/>
    <property type="evidence" value="ECO:0007669"/>
    <property type="project" value="UniProtKB-KW"/>
</dbReference>
<evidence type="ECO:0000256" key="3">
    <source>
        <dbReference type="ARBA" id="ARBA00007913"/>
    </source>
</evidence>
<name>A0A0D7BBF9_9AGAR</name>
<dbReference type="Pfam" id="PF13087">
    <property type="entry name" value="AAA_12"/>
    <property type="match status" value="1"/>
</dbReference>
<dbReference type="FunFam" id="3.40.50.300:FF:000789">
    <property type="entry name" value="DNA replication ATP-dependent helicase/nuclease DNA2"/>
    <property type="match status" value="1"/>
</dbReference>
<dbReference type="Proteomes" id="UP000054007">
    <property type="component" value="Unassembled WGS sequence"/>
</dbReference>
<evidence type="ECO:0000259" key="26">
    <source>
        <dbReference type="Pfam" id="PF13087"/>
    </source>
</evidence>
<keyword evidence="6" id="KW-0004">4Fe-4S</keyword>
<dbReference type="CDD" id="cd22318">
    <property type="entry name" value="DNA2_N-like"/>
    <property type="match status" value="1"/>
</dbReference>
<keyword evidence="17" id="KW-0411">Iron-sulfur</keyword>
<evidence type="ECO:0000256" key="15">
    <source>
        <dbReference type="ARBA" id="ARBA00022840"/>
    </source>
</evidence>
<keyword evidence="19" id="KW-0234">DNA repair</keyword>
<evidence type="ECO:0000256" key="6">
    <source>
        <dbReference type="ARBA" id="ARBA00022485"/>
    </source>
</evidence>
<evidence type="ECO:0000256" key="11">
    <source>
        <dbReference type="ARBA" id="ARBA00022759"/>
    </source>
</evidence>
<evidence type="ECO:0000256" key="16">
    <source>
        <dbReference type="ARBA" id="ARBA00023004"/>
    </source>
</evidence>
<evidence type="ECO:0000256" key="8">
    <source>
        <dbReference type="ARBA" id="ARBA00022722"/>
    </source>
</evidence>
<evidence type="ECO:0000256" key="23">
    <source>
        <dbReference type="SAM" id="MobiDB-lite"/>
    </source>
</evidence>
<evidence type="ECO:0000256" key="13">
    <source>
        <dbReference type="ARBA" id="ARBA00022801"/>
    </source>
</evidence>
<dbReference type="SUPFAM" id="SSF52540">
    <property type="entry name" value="P-loop containing nucleoside triphosphate hydrolases"/>
    <property type="match status" value="1"/>
</dbReference>
<protein>
    <recommendedName>
        <fullName evidence="5">DNA replication ATP-dependent helicase/nuclease DNA2</fullName>
        <ecNumber evidence="4">3.6.4.12</ecNumber>
    </recommendedName>
</protein>
<dbReference type="InterPro" id="IPR050534">
    <property type="entry name" value="Coronavir_polyprotein_1ab"/>
</dbReference>
<accession>A0A0D7BBF9</accession>
<dbReference type="EC" id="3.6.4.12" evidence="4"/>
<evidence type="ECO:0000313" key="27">
    <source>
        <dbReference type="EMBL" id="KIY67509.1"/>
    </source>
</evidence>
<dbReference type="InterPro" id="IPR027417">
    <property type="entry name" value="P-loop_NTPase"/>
</dbReference>
<comment type="catalytic activity">
    <reaction evidence="22">
        <text>ATP + H2O = ADP + phosphate + H(+)</text>
        <dbReference type="Rhea" id="RHEA:13065"/>
        <dbReference type="ChEBI" id="CHEBI:15377"/>
        <dbReference type="ChEBI" id="CHEBI:15378"/>
        <dbReference type="ChEBI" id="CHEBI:30616"/>
        <dbReference type="ChEBI" id="CHEBI:43474"/>
        <dbReference type="ChEBI" id="CHEBI:456216"/>
        <dbReference type="EC" id="3.6.4.12"/>
    </reaction>
</comment>
<evidence type="ECO:0000256" key="2">
    <source>
        <dbReference type="ARBA" id="ARBA00004123"/>
    </source>
</evidence>
<keyword evidence="13" id="KW-0378">Hydrolase</keyword>
<keyword evidence="7" id="KW-0235">DNA replication</keyword>
<keyword evidence="8" id="KW-0540">Nuclease</keyword>
<keyword evidence="9" id="KW-0479">Metal-binding</keyword>
<dbReference type="Gene3D" id="3.90.320.10">
    <property type="match status" value="1"/>
</dbReference>
<dbReference type="GO" id="GO:0043139">
    <property type="term" value="F:5'-3' DNA helicase activity"/>
    <property type="evidence" value="ECO:0007669"/>
    <property type="project" value="TreeGrafter"/>
</dbReference>
<keyword evidence="28" id="KW-1185">Reference proteome</keyword>
<keyword evidence="16" id="KW-0408">Iron</keyword>
<dbReference type="Pfam" id="PF08696">
    <property type="entry name" value="Dna2"/>
    <property type="match status" value="1"/>
</dbReference>
<dbReference type="GO" id="GO:0046872">
    <property type="term" value="F:metal ion binding"/>
    <property type="evidence" value="ECO:0007669"/>
    <property type="project" value="UniProtKB-KW"/>
</dbReference>
<proteinExistence type="inferred from homology"/>
<evidence type="ECO:0000256" key="7">
    <source>
        <dbReference type="ARBA" id="ARBA00022705"/>
    </source>
</evidence>
<keyword evidence="20" id="KW-0539">Nucleus</keyword>
<keyword evidence="21" id="KW-0511">Multifunctional enzyme</keyword>
<keyword evidence="18" id="KW-0238">DNA-binding</keyword>
<keyword evidence="12" id="KW-0227">DNA damage</keyword>
<dbReference type="Gene3D" id="3.40.50.300">
    <property type="entry name" value="P-loop containing nucleotide triphosphate hydrolases"/>
    <property type="match status" value="2"/>
</dbReference>
<evidence type="ECO:0000256" key="9">
    <source>
        <dbReference type="ARBA" id="ARBA00022723"/>
    </source>
</evidence>
<evidence type="ECO:0000256" key="1">
    <source>
        <dbReference type="ARBA" id="ARBA00001966"/>
    </source>
</evidence>
<evidence type="ECO:0000256" key="19">
    <source>
        <dbReference type="ARBA" id="ARBA00023204"/>
    </source>
</evidence>
<evidence type="ECO:0000256" key="12">
    <source>
        <dbReference type="ARBA" id="ARBA00022763"/>
    </source>
</evidence>
<feature type="domain" description="DNA2/NAM7 helicase helicase" evidence="25">
    <location>
        <begin position="686"/>
        <end position="773"/>
    </location>
</feature>
<evidence type="ECO:0000256" key="21">
    <source>
        <dbReference type="ARBA" id="ARBA00023268"/>
    </source>
</evidence>
<dbReference type="CDD" id="cd18808">
    <property type="entry name" value="SF1_C_Upf1"/>
    <property type="match status" value="1"/>
</dbReference>
<keyword evidence="11" id="KW-0255">Endonuclease</keyword>
<dbReference type="GO" id="GO:0005524">
    <property type="term" value="F:ATP binding"/>
    <property type="evidence" value="ECO:0007669"/>
    <property type="project" value="UniProtKB-KW"/>
</dbReference>
<evidence type="ECO:0000256" key="14">
    <source>
        <dbReference type="ARBA" id="ARBA00022806"/>
    </source>
</evidence>
<dbReference type="GO" id="GO:0016887">
    <property type="term" value="F:ATP hydrolysis activity"/>
    <property type="evidence" value="ECO:0007669"/>
    <property type="project" value="RHEA"/>
</dbReference>